<dbReference type="Proteomes" id="UP001206925">
    <property type="component" value="Unassembled WGS sequence"/>
</dbReference>
<dbReference type="EMBL" id="JAMZMK010011791">
    <property type="protein sequence ID" value="KAI7725987.1"/>
    <property type="molecule type" value="Genomic_DNA"/>
</dbReference>
<proteinExistence type="predicted"/>
<sequence length="18" mass="1966">MMVSSLACVLHSYVIKNA</sequence>
<protein>
    <submittedName>
        <fullName evidence="1">Uncharacterized protein</fullName>
    </submittedName>
</protein>
<gene>
    <name evidence="1" type="ORF">M8C21_015242</name>
</gene>
<accession>A0AAD5BM99</accession>
<dbReference type="AlphaFoldDB" id="A0AAD5BM99"/>
<evidence type="ECO:0000313" key="1">
    <source>
        <dbReference type="EMBL" id="KAI7725987.1"/>
    </source>
</evidence>
<organism evidence="1 2">
    <name type="scientific">Ambrosia artemisiifolia</name>
    <name type="common">Common ragweed</name>
    <dbReference type="NCBI Taxonomy" id="4212"/>
    <lineage>
        <taxon>Eukaryota</taxon>
        <taxon>Viridiplantae</taxon>
        <taxon>Streptophyta</taxon>
        <taxon>Embryophyta</taxon>
        <taxon>Tracheophyta</taxon>
        <taxon>Spermatophyta</taxon>
        <taxon>Magnoliopsida</taxon>
        <taxon>eudicotyledons</taxon>
        <taxon>Gunneridae</taxon>
        <taxon>Pentapetalae</taxon>
        <taxon>asterids</taxon>
        <taxon>campanulids</taxon>
        <taxon>Asterales</taxon>
        <taxon>Asteraceae</taxon>
        <taxon>Asteroideae</taxon>
        <taxon>Heliantheae alliance</taxon>
        <taxon>Heliantheae</taxon>
        <taxon>Ambrosia</taxon>
    </lineage>
</organism>
<reference evidence="1" key="1">
    <citation type="submission" date="2022-06" db="EMBL/GenBank/DDBJ databases">
        <title>Uncovering the hologenomic basis of an extraordinary plant invasion.</title>
        <authorList>
            <person name="Bieker V.C."/>
            <person name="Martin M.D."/>
            <person name="Gilbert T."/>
            <person name="Hodgins K."/>
            <person name="Battlay P."/>
            <person name="Petersen B."/>
            <person name="Wilson J."/>
        </authorList>
    </citation>
    <scope>NUCLEOTIDE SEQUENCE</scope>
    <source>
        <strain evidence="1">AA19_3_7</strain>
        <tissue evidence="1">Leaf</tissue>
    </source>
</reference>
<comment type="caution">
    <text evidence="1">The sequence shown here is derived from an EMBL/GenBank/DDBJ whole genome shotgun (WGS) entry which is preliminary data.</text>
</comment>
<keyword evidence="2" id="KW-1185">Reference proteome</keyword>
<name>A0AAD5BM99_AMBAR</name>
<evidence type="ECO:0000313" key="2">
    <source>
        <dbReference type="Proteomes" id="UP001206925"/>
    </source>
</evidence>
<feature type="non-terminal residue" evidence="1">
    <location>
        <position position="18"/>
    </location>
</feature>